<proteinExistence type="predicted"/>
<dbReference type="EMBL" id="FOIT01000006">
    <property type="protein sequence ID" value="SEW14848.1"/>
    <property type="molecule type" value="Genomic_DNA"/>
</dbReference>
<dbReference type="Proteomes" id="UP000243605">
    <property type="component" value="Unassembled WGS sequence"/>
</dbReference>
<keyword evidence="5" id="KW-1185">Reference proteome</keyword>
<sequence length="218" mass="24758">MSEPQERKQDPGDLTPSEASAATKGCMLGVIFIILLIIAAVVTALIVFALNFFSDENMFEDFEFTLFDDITEFFESDSETDSDSNSNNTSDSSGVFPQTEEIGGLRITVNNAYFNESNDRQFIVDANIENIDRDYYSPSVTAFHIFTENGNAYAYTDDSREINNRESDTGEFNQQLEVGSEERFLIAFHVPEYLEFDVEKSLIFKDYQDDEEASFDLQ</sequence>
<dbReference type="RefSeq" id="WP_091476124.1">
    <property type="nucleotide sequence ID" value="NZ_FOIT01000006.1"/>
</dbReference>
<feature type="transmembrane region" description="Helical" evidence="3">
    <location>
        <begin position="27"/>
        <end position="53"/>
    </location>
</feature>
<keyword evidence="3" id="KW-1133">Transmembrane helix</keyword>
<dbReference type="InterPro" id="IPR029050">
    <property type="entry name" value="Immunoprotect_excell_Ig-like"/>
</dbReference>
<organism evidence="4 5">
    <name type="scientific">Aliicoccus persicus</name>
    <dbReference type="NCBI Taxonomy" id="930138"/>
    <lineage>
        <taxon>Bacteria</taxon>
        <taxon>Bacillati</taxon>
        <taxon>Bacillota</taxon>
        <taxon>Bacilli</taxon>
        <taxon>Bacillales</taxon>
        <taxon>Staphylococcaceae</taxon>
        <taxon>Aliicoccus</taxon>
    </lineage>
</organism>
<evidence type="ECO:0000313" key="4">
    <source>
        <dbReference type="EMBL" id="SEW14848.1"/>
    </source>
</evidence>
<keyword evidence="3" id="KW-0472">Membrane</keyword>
<dbReference type="Gene3D" id="2.60.40.1240">
    <property type="match status" value="1"/>
</dbReference>
<feature type="compositionally biased region" description="Low complexity" evidence="2">
    <location>
        <begin position="83"/>
        <end position="93"/>
    </location>
</feature>
<evidence type="ECO:0000313" key="5">
    <source>
        <dbReference type="Proteomes" id="UP000243605"/>
    </source>
</evidence>
<keyword evidence="1" id="KW-0732">Signal</keyword>
<evidence type="ECO:0008006" key="6">
    <source>
        <dbReference type="Google" id="ProtNLM"/>
    </source>
</evidence>
<feature type="region of interest" description="Disordered" evidence="2">
    <location>
        <begin position="77"/>
        <end position="97"/>
    </location>
</feature>
<reference evidence="4 5" key="1">
    <citation type="submission" date="2016-10" db="EMBL/GenBank/DDBJ databases">
        <authorList>
            <person name="Varghese N."/>
            <person name="Submissions S."/>
        </authorList>
    </citation>
    <scope>NUCLEOTIDE SEQUENCE [LARGE SCALE GENOMIC DNA]</scope>
    <source>
        <strain evidence="4 5">IBRC-M10081</strain>
    </source>
</reference>
<gene>
    <name evidence="4" type="ORF">SAMN05192557_1831</name>
</gene>
<protein>
    <recommendedName>
        <fullName evidence="6">DUF4352 domain-containing protein</fullName>
    </recommendedName>
</protein>
<accession>A0A662Z7H5</accession>
<keyword evidence="3" id="KW-0812">Transmembrane</keyword>
<evidence type="ECO:0000256" key="3">
    <source>
        <dbReference type="SAM" id="Phobius"/>
    </source>
</evidence>
<dbReference type="AlphaFoldDB" id="A0A662Z7H5"/>
<evidence type="ECO:0000256" key="2">
    <source>
        <dbReference type="SAM" id="MobiDB-lite"/>
    </source>
</evidence>
<evidence type="ECO:0000256" key="1">
    <source>
        <dbReference type="ARBA" id="ARBA00022729"/>
    </source>
</evidence>
<name>A0A662Z7H5_9STAP</name>